<accession>A0ABS6FMV9</accession>
<sequence>MAQITKKALAASLKKLLREKPLDKVTIIDIVEDCEVNRQTFYYHFQDIYDLIDWIFLTEALVTIDDKKTYATWQQGFLEIFQYVLANHAFVSNMYHSVSRDQLERYLYSVTYELLIGVVEEQAAGMGVRDEDKKFIADFYKFAFVGLMLDWIRQGMKEDPVKIINRLGVLVQGDIARALEKYSMDYKSACSKDDFLNNL</sequence>
<protein>
    <submittedName>
        <fullName evidence="4">TetR/AcrR family transcriptional regulator</fullName>
    </submittedName>
</protein>
<dbReference type="InterPro" id="IPR039532">
    <property type="entry name" value="TetR_C_Firmicutes"/>
</dbReference>
<dbReference type="InterPro" id="IPR001647">
    <property type="entry name" value="HTH_TetR"/>
</dbReference>
<dbReference type="Pfam" id="PF00440">
    <property type="entry name" value="TetR_N"/>
    <property type="match status" value="1"/>
</dbReference>
<feature type="DNA-binding region" description="H-T-H motif" evidence="2">
    <location>
        <begin position="26"/>
        <end position="45"/>
    </location>
</feature>
<comment type="caution">
    <text evidence="4">The sequence shown here is derived from an EMBL/GenBank/DDBJ whole genome shotgun (WGS) entry which is preliminary data.</text>
</comment>
<keyword evidence="1 2" id="KW-0238">DNA-binding</keyword>
<proteinExistence type="predicted"/>
<dbReference type="PROSITE" id="PS50977">
    <property type="entry name" value="HTH_TETR_2"/>
    <property type="match status" value="1"/>
</dbReference>
<dbReference type="Proteomes" id="UP000743001">
    <property type="component" value="Unassembled WGS sequence"/>
</dbReference>
<dbReference type="Pfam" id="PF14278">
    <property type="entry name" value="TetR_C_8"/>
    <property type="match status" value="1"/>
</dbReference>
<organism evidence="4 5">
    <name type="scientific">Paenibacillus brevis</name>
    <dbReference type="NCBI Taxonomy" id="2841508"/>
    <lineage>
        <taxon>Bacteria</taxon>
        <taxon>Bacillati</taxon>
        <taxon>Bacillota</taxon>
        <taxon>Bacilli</taxon>
        <taxon>Bacillales</taxon>
        <taxon>Paenibacillaceae</taxon>
        <taxon>Paenibacillus</taxon>
    </lineage>
</organism>
<gene>
    <name evidence="4" type="ORF">KQJ23_03205</name>
</gene>
<evidence type="ECO:0000259" key="3">
    <source>
        <dbReference type="PROSITE" id="PS50977"/>
    </source>
</evidence>
<name>A0ABS6FMV9_9BACL</name>
<feature type="domain" description="HTH tetR-type" evidence="3">
    <location>
        <begin position="3"/>
        <end position="63"/>
    </location>
</feature>
<dbReference type="InterPro" id="IPR050624">
    <property type="entry name" value="HTH-type_Tx_Regulator"/>
</dbReference>
<dbReference type="PANTHER" id="PTHR43479">
    <property type="entry name" value="ACREF/ENVCD OPERON REPRESSOR-RELATED"/>
    <property type="match status" value="1"/>
</dbReference>
<dbReference type="RefSeq" id="WP_216477235.1">
    <property type="nucleotide sequence ID" value="NZ_JAHLQJ010000002.1"/>
</dbReference>
<evidence type="ECO:0000256" key="2">
    <source>
        <dbReference type="PROSITE-ProRule" id="PRU00335"/>
    </source>
</evidence>
<dbReference type="PANTHER" id="PTHR43479:SF7">
    <property type="entry name" value="TETR-FAMILY TRANSCRIPTIONAL REGULATOR"/>
    <property type="match status" value="1"/>
</dbReference>
<evidence type="ECO:0000313" key="5">
    <source>
        <dbReference type="Proteomes" id="UP000743001"/>
    </source>
</evidence>
<reference evidence="4 5" key="1">
    <citation type="submission" date="2021-06" db="EMBL/GenBank/DDBJ databases">
        <authorList>
            <person name="Sun Q."/>
            <person name="Li D."/>
        </authorList>
    </citation>
    <scope>NUCLEOTIDE SEQUENCE [LARGE SCALE GENOMIC DNA]</scope>
    <source>
        <strain evidence="4 5">MSJ-6</strain>
    </source>
</reference>
<keyword evidence="5" id="KW-1185">Reference proteome</keyword>
<dbReference type="EMBL" id="JAHLQJ010000002">
    <property type="protein sequence ID" value="MBU5670832.1"/>
    <property type="molecule type" value="Genomic_DNA"/>
</dbReference>
<evidence type="ECO:0000256" key="1">
    <source>
        <dbReference type="ARBA" id="ARBA00023125"/>
    </source>
</evidence>
<evidence type="ECO:0000313" key="4">
    <source>
        <dbReference type="EMBL" id="MBU5670832.1"/>
    </source>
</evidence>